<dbReference type="RefSeq" id="WP_220146070.1">
    <property type="nucleotide sequence ID" value="NZ_JAHXZI010000012.1"/>
</dbReference>
<dbReference type="Proteomes" id="UP001519863">
    <property type="component" value="Unassembled WGS sequence"/>
</dbReference>
<keyword evidence="2" id="KW-1185">Reference proteome</keyword>
<dbReference type="EMBL" id="JAHXZI010000012">
    <property type="protein sequence ID" value="MBW6436707.1"/>
    <property type="molecule type" value="Genomic_DNA"/>
</dbReference>
<name>A0ABS7B733_9ACTN</name>
<evidence type="ECO:0008006" key="3">
    <source>
        <dbReference type="Google" id="ProtNLM"/>
    </source>
</evidence>
<protein>
    <recommendedName>
        <fullName evidence="3">Secreted protein</fullName>
    </recommendedName>
</protein>
<evidence type="ECO:0000313" key="1">
    <source>
        <dbReference type="EMBL" id="MBW6436707.1"/>
    </source>
</evidence>
<proteinExistence type="predicted"/>
<accession>A0ABS7B733</accession>
<reference evidence="1 2" key="1">
    <citation type="journal article" date="2013" name="Antonie Van Leeuwenhoek">
        <title>Actinoplanes hulinensis sp. nov., a novel actinomycete isolated from soybean root (Glycine max (L.) Merr).</title>
        <authorList>
            <person name="Shen Y."/>
            <person name="Liu C."/>
            <person name="Wang X."/>
            <person name="Zhao J."/>
            <person name="Jia F."/>
            <person name="Zhang Y."/>
            <person name="Wang L."/>
            <person name="Yang D."/>
            <person name="Xiang W."/>
        </authorList>
    </citation>
    <scope>NUCLEOTIDE SEQUENCE [LARGE SCALE GENOMIC DNA]</scope>
    <source>
        <strain evidence="1 2">NEAU-M9</strain>
    </source>
</reference>
<gene>
    <name evidence="1" type="ORF">KZ829_23475</name>
</gene>
<sequence length="63" mass="6739">MMTAALVTATAVICGRCRTAPAEPALDQGFGYSREPDPVRPEPVPAGVDLYFFTGRTPRRADA</sequence>
<evidence type="ECO:0000313" key="2">
    <source>
        <dbReference type="Proteomes" id="UP001519863"/>
    </source>
</evidence>
<comment type="caution">
    <text evidence="1">The sequence shown here is derived from an EMBL/GenBank/DDBJ whole genome shotgun (WGS) entry which is preliminary data.</text>
</comment>
<organism evidence="1 2">
    <name type="scientific">Actinoplanes hulinensis</name>
    <dbReference type="NCBI Taxonomy" id="1144547"/>
    <lineage>
        <taxon>Bacteria</taxon>
        <taxon>Bacillati</taxon>
        <taxon>Actinomycetota</taxon>
        <taxon>Actinomycetes</taxon>
        <taxon>Micromonosporales</taxon>
        <taxon>Micromonosporaceae</taxon>
        <taxon>Actinoplanes</taxon>
    </lineage>
</organism>